<accession>A0ABQ3PII8</accession>
<dbReference type="PROSITE" id="PS00107">
    <property type="entry name" value="PROTEIN_KINASE_ATP"/>
    <property type="match status" value="1"/>
</dbReference>
<keyword evidence="5" id="KW-0418">Kinase</keyword>
<feature type="compositionally biased region" description="Low complexity" evidence="8">
    <location>
        <begin position="402"/>
        <end position="416"/>
    </location>
</feature>
<name>A0ABQ3PII8_9ACTN</name>
<dbReference type="EC" id="2.7.11.1" evidence="1"/>
<protein>
    <recommendedName>
        <fullName evidence="1">non-specific serine/threonine protein kinase</fullName>
        <ecNumber evidence="1">2.7.11.1</ecNumber>
    </recommendedName>
</protein>
<dbReference type="InterPro" id="IPR017441">
    <property type="entry name" value="Protein_kinase_ATP_BS"/>
</dbReference>
<feature type="binding site" evidence="7">
    <location>
        <position position="50"/>
    </location>
    <ligand>
        <name>ATP</name>
        <dbReference type="ChEBI" id="CHEBI:30616"/>
    </ligand>
</feature>
<gene>
    <name evidence="10" type="ORF">Shyd_62110</name>
</gene>
<dbReference type="PANTHER" id="PTHR43289:SF6">
    <property type="entry name" value="SERINE_THREONINE-PROTEIN KINASE NEKL-3"/>
    <property type="match status" value="1"/>
</dbReference>
<dbReference type="InterPro" id="IPR000719">
    <property type="entry name" value="Prot_kinase_dom"/>
</dbReference>
<dbReference type="PROSITE" id="PS50011">
    <property type="entry name" value="PROTEIN_KINASE_DOM"/>
    <property type="match status" value="1"/>
</dbReference>
<dbReference type="RefSeq" id="WP_226652419.1">
    <property type="nucleotide sequence ID" value="NZ_BNBS01000033.1"/>
</dbReference>
<dbReference type="InterPro" id="IPR008271">
    <property type="entry name" value="Ser/Thr_kinase_AS"/>
</dbReference>
<keyword evidence="2" id="KW-0723">Serine/threonine-protein kinase</keyword>
<evidence type="ECO:0000256" key="5">
    <source>
        <dbReference type="ARBA" id="ARBA00022777"/>
    </source>
</evidence>
<keyword evidence="3" id="KW-0808">Transferase</keyword>
<evidence type="ECO:0000256" key="6">
    <source>
        <dbReference type="ARBA" id="ARBA00022840"/>
    </source>
</evidence>
<evidence type="ECO:0000256" key="7">
    <source>
        <dbReference type="PROSITE-ProRule" id="PRU10141"/>
    </source>
</evidence>
<feature type="compositionally biased region" description="Basic residues" evidence="8">
    <location>
        <begin position="319"/>
        <end position="333"/>
    </location>
</feature>
<dbReference type="Proteomes" id="UP001052739">
    <property type="component" value="Unassembled WGS sequence"/>
</dbReference>
<proteinExistence type="predicted"/>
<comment type="caution">
    <text evidence="10">The sequence shown here is derived from an EMBL/GenBank/DDBJ whole genome shotgun (WGS) entry which is preliminary data.</text>
</comment>
<feature type="compositionally biased region" description="Low complexity" evidence="8">
    <location>
        <begin position="284"/>
        <end position="294"/>
    </location>
</feature>
<feature type="compositionally biased region" description="Low complexity" evidence="8">
    <location>
        <begin position="262"/>
        <end position="274"/>
    </location>
</feature>
<evidence type="ECO:0000256" key="1">
    <source>
        <dbReference type="ARBA" id="ARBA00012513"/>
    </source>
</evidence>
<feature type="region of interest" description="Disordered" evidence="8">
    <location>
        <begin position="363"/>
        <end position="416"/>
    </location>
</feature>
<evidence type="ECO:0000256" key="4">
    <source>
        <dbReference type="ARBA" id="ARBA00022741"/>
    </source>
</evidence>
<evidence type="ECO:0000313" key="11">
    <source>
        <dbReference type="Proteomes" id="UP001052739"/>
    </source>
</evidence>
<evidence type="ECO:0000313" key="10">
    <source>
        <dbReference type="EMBL" id="GHI24840.1"/>
    </source>
</evidence>
<keyword evidence="11" id="KW-1185">Reference proteome</keyword>
<reference evidence="10" key="1">
    <citation type="submission" date="2024-05" db="EMBL/GenBank/DDBJ databases">
        <title>Whole genome shotgun sequence of Streptomyces hydrogenans NBRC 13475.</title>
        <authorList>
            <person name="Komaki H."/>
            <person name="Tamura T."/>
        </authorList>
    </citation>
    <scope>NUCLEOTIDE SEQUENCE</scope>
    <source>
        <strain evidence="10">NBRC 13475</strain>
    </source>
</reference>
<feature type="domain" description="Protein kinase" evidence="9">
    <location>
        <begin position="21"/>
        <end position="273"/>
    </location>
</feature>
<dbReference type="Pfam" id="PF00069">
    <property type="entry name" value="Pkinase"/>
    <property type="match status" value="1"/>
</dbReference>
<feature type="region of interest" description="Disordered" evidence="8">
    <location>
        <begin position="260"/>
        <end position="333"/>
    </location>
</feature>
<dbReference type="SMART" id="SM00220">
    <property type="entry name" value="S_TKc"/>
    <property type="match status" value="1"/>
</dbReference>
<evidence type="ECO:0000256" key="8">
    <source>
        <dbReference type="SAM" id="MobiDB-lite"/>
    </source>
</evidence>
<organism evidence="10 11">
    <name type="scientific">Streptomyces hydrogenans</name>
    <dbReference type="NCBI Taxonomy" id="1873719"/>
    <lineage>
        <taxon>Bacteria</taxon>
        <taxon>Bacillati</taxon>
        <taxon>Actinomycetota</taxon>
        <taxon>Actinomycetes</taxon>
        <taxon>Kitasatosporales</taxon>
        <taxon>Streptomycetaceae</taxon>
        <taxon>Streptomyces</taxon>
    </lineage>
</organism>
<evidence type="ECO:0000256" key="2">
    <source>
        <dbReference type="ARBA" id="ARBA00022527"/>
    </source>
</evidence>
<keyword evidence="4 7" id="KW-0547">Nucleotide-binding</keyword>
<dbReference type="Gene3D" id="3.30.200.20">
    <property type="entry name" value="Phosphorylase Kinase, domain 1"/>
    <property type="match status" value="1"/>
</dbReference>
<dbReference type="InterPro" id="IPR011009">
    <property type="entry name" value="Kinase-like_dom_sf"/>
</dbReference>
<keyword evidence="6 7" id="KW-0067">ATP-binding</keyword>
<dbReference type="Gene3D" id="1.10.510.10">
    <property type="entry name" value="Transferase(Phosphotransferase) domain 1"/>
    <property type="match status" value="1"/>
</dbReference>
<dbReference type="PROSITE" id="PS00108">
    <property type="entry name" value="PROTEIN_KINASE_ST"/>
    <property type="match status" value="1"/>
</dbReference>
<dbReference type="PANTHER" id="PTHR43289">
    <property type="entry name" value="MITOGEN-ACTIVATED PROTEIN KINASE KINASE KINASE 20-RELATED"/>
    <property type="match status" value="1"/>
</dbReference>
<dbReference type="CDD" id="cd14014">
    <property type="entry name" value="STKc_PknB_like"/>
    <property type="match status" value="1"/>
</dbReference>
<feature type="compositionally biased region" description="Low complexity" evidence="8">
    <location>
        <begin position="373"/>
        <end position="394"/>
    </location>
</feature>
<sequence length="567" mass="59859">MVTGDGAREAAAEGRLIGGRYRLDQRLGSGGMGTVWAGHDLLVRREVAVKEAHTTRDPVRVERVLREARAAARVSHPAVVTVYDVAMEDGHPWIVMERVRGESLADRLDREGALPGPEAARIALSVVEALAAAHERGVLHRDVKPGNVLLAEDGGVVLTDFGIAYIAGEESLTRAGEFVGSLAYTAPERMGGRHPEPASDLWSLGVLLFQMLEGRSPFHRESMEATVTAVVVEETPVPLRAGSLAPLVVALLAKNPEDRPSSAEVAARLRAAAPAPEPAPAGPPEEVAAAGESATVSRVTEAPPVPHVPRAADTAPPKAGRRASGRAPRRITGRRLSAAVASCVLLGSLAAWGLTHGWGDAGRSGTPGSASQGKPPASASGGKASDASRAKSPASPSPRGTPTPTGSTSHPSAPSTAATAGYRLVQEDGFRVEVPAGWEARPRNAQGQFRYSQGDIEVVLVPGRDTAARTSASPVTYQREHEPELASFRASTWSTATGLALVEVGSRRYAHGSFTWVDDRGRELFVRNAALLVEGRYHLVLVIGPEARREEVEKRHAQVFSTYRATP</sequence>
<dbReference type="EMBL" id="BNDW01000068">
    <property type="protein sequence ID" value="GHI24840.1"/>
    <property type="molecule type" value="Genomic_DNA"/>
</dbReference>
<evidence type="ECO:0000256" key="3">
    <source>
        <dbReference type="ARBA" id="ARBA00022679"/>
    </source>
</evidence>
<dbReference type="SUPFAM" id="SSF56112">
    <property type="entry name" value="Protein kinase-like (PK-like)"/>
    <property type="match status" value="1"/>
</dbReference>
<evidence type="ECO:0000259" key="9">
    <source>
        <dbReference type="PROSITE" id="PS50011"/>
    </source>
</evidence>